<dbReference type="InterPro" id="IPR042100">
    <property type="entry name" value="Bug_dom1"/>
</dbReference>
<dbReference type="Proteomes" id="UP000537862">
    <property type="component" value="Unassembled WGS sequence"/>
</dbReference>
<feature type="chain" id="PRO_5033010607" evidence="2">
    <location>
        <begin position="21"/>
        <end position="317"/>
    </location>
</feature>
<protein>
    <submittedName>
        <fullName evidence="3">Tripartite tricarboxylate transporter substrate binding protein</fullName>
    </submittedName>
</protein>
<keyword evidence="2" id="KW-0732">Signal</keyword>
<dbReference type="Gene3D" id="3.40.190.150">
    <property type="entry name" value="Bordetella uptake gene, domain 1"/>
    <property type="match status" value="1"/>
</dbReference>
<keyword evidence="4" id="KW-1185">Reference proteome</keyword>
<organism evidence="3 4">
    <name type="scientific">Pelistega suis</name>
    <dbReference type="NCBI Taxonomy" id="1631957"/>
    <lineage>
        <taxon>Bacteria</taxon>
        <taxon>Pseudomonadati</taxon>
        <taxon>Pseudomonadota</taxon>
        <taxon>Betaproteobacteria</taxon>
        <taxon>Burkholderiales</taxon>
        <taxon>Alcaligenaceae</taxon>
        <taxon>Pelistega</taxon>
    </lineage>
</organism>
<dbReference type="InterPro" id="IPR005064">
    <property type="entry name" value="BUG"/>
</dbReference>
<evidence type="ECO:0000256" key="1">
    <source>
        <dbReference type="ARBA" id="ARBA00006987"/>
    </source>
</evidence>
<dbReference type="EMBL" id="JABGBN010000001">
    <property type="protein sequence ID" value="NOL50906.1"/>
    <property type="molecule type" value="Genomic_DNA"/>
</dbReference>
<accession>A0A849P1M2</accession>
<dbReference type="AlphaFoldDB" id="A0A849P1M2"/>
<comment type="similarity">
    <text evidence="1">Belongs to the UPF0065 (bug) family.</text>
</comment>
<dbReference type="RefSeq" id="WP_171679587.1">
    <property type="nucleotide sequence ID" value="NZ_JABGBN010000001.1"/>
</dbReference>
<gene>
    <name evidence="3" type="ORF">HKX39_01765</name>
</gene>
<evidence type="ECO:0000313" key="4">
    <source>
        <dbReference type="Proteomes" id="UP000537862"/>
    </source>
</evidence>
<feature type="signal peptide" evidence="2">
    <location>
        <begin position="1"/>
        <end position="20"/>
    </location>
</feature>
<evidence type="ECO:0000313" key="3">
    <source>
        <dbReference type="EMBL" id="NOL50906.1"/>
    </source>
</evidence>
<proteinExistence type="inferred from homology"/>
<dbReference type="Gene3D" id="3.40.190.10">
    <property type="entry name" value="Periplasmic binding protein-like II"/>
    <property type="match status" value="1"/>
</dbReference>
<dbReference type="PIRSF" id="PIRSF017082">
    <property type="entry name" value="YflP"/>
    <property type="match status" value="1"/>
</dbReference>
<dbReference type="PANTHER" id="PTHR42928">
    <property type="entry name" value="TRICARBOXYLATE-BINDING PROTEIN"/>
    <property type="match status" value="1"/>
</dbReference>
<reference evidence="3 4" key="1">
    <citation type="submission" date="2020-05" db="EMBL/GenBank/DDBJ databases">
        <authorList>
            <person name="Niu N."/>
        </authorList>
    </citation>
    <scope>NUCLEOTIDE SEQUENCE [LARGE SCALE GENOMIC DNA]</scope>
    <source>
        <strain evidence="3 4">3340-03</strain>
    </source>
</reference>
<dbReference type="PANTHER" id="PTHR42928:SF5">
    <property type="entry name" value="BLR1237 PROTEIN"/>
    <property type="match status" value="1"/>
</dbReference>
<dbReference type="SUPFAM" id="SSF53850">
    <property type="entry name" value="Periplasmic binding protein-like II"/>
    <property type="match status" value="1"/>
</dbReference>
<dbReference type="Pfam" id="PF03401">
    <property type="entry name" value="TctC"/>
    <property type="match status" value="1"/>
</dbReference>
<comment type="caution">
    <text evidence="3">The sequence shown here is derived from an EMBL/GenBank/DDBJ whole genome shotgun (WGS) entry which is preliminary data.</text>
</comment>
<dbReference type="CDD" id="cd07012">
    <property type="entry name" value="PBP2_Bug_TTT"/>
    <property type="match status" value="1"/>
</dbReference>
<evidence type="ECO:0000256" key="2">
    <source>
        <dbReference type="SAM" id="SignalP"/>
    </source>
</evidence>
<sequence>MLKRVVLAMACMVSASSVFAEEFPSKPIRLIVPSAPGSAFDNLARVLEPELSKAFNQSVVVHNLAGASNMTGTREVVRAAADGHTVGMVSSTHAINPYLHEQMPYDAVKDFTPITNLVITPLIVTVPANSPYQTLADLVADAKVNPDKINYGSAGVGNSLHLATVLLENAASIKLTHAPYKGGNLIVNDLIAGHLQMATLAIPSVLQQIKAGNLRALATTTAKRSDALPDVPSIGESYQGYDYSTWLALVGPKGMNDKVRDKWHKAIADAMAKSEVQEKLAALGLVIETSTPAELQARIKKDLEENQKLFKQINATH</sequence>
<name>A0A849P1M2_9BURK</name>